<dbReference type="OrthoDB" id="1939383at2759"/>
<dbReference type="AlphaFoldDB" id="A0A9Q1K0W7"/>
<keyword evidence="3" id="KW-1185">Reference proteome</keyword>
<name>A0A9Q1K0W7_9CARY</name>
<feature type="compositionally biased region" description="Basic residues" evidence="1">
    <location>
        <begin position="167"/>
        <end position="177"/>
    </location>
</feature>
<evidence type="ECO:0000256" key="1">
    <source>
        <dbReference type="SAM" id="MobiDB-lite"/>
    </source>
</evidence>
<feature type="region of interest" description="Disordered" evidence="1">
    <location>
        <begin position="142"/>
        <end position="211"/>
    </location>
</feature>
<dbReference type="Proteomes" id="UP001153076">
    <property type="component" value="Unassembled WGS sequence"/>
</dbReference>
<reference evidence="2" key="1">
    <citation type="submission" date="2022-04" db="EMBL/GenBank/DDBJ databases">
        <title>Carnegiea gigantea Genome sequencing and assembly v2.</title>
        <authorList>
            <person name="Copetti D."/>
            <person name="Sanderson M.J."/>
            <person name="Burquez A."/>
            <person name="Wojciechowski M.F."/>
        </authorList>
    </citation>
    <scope>NUCLEOTIDE SEQUENCE</scope>
    <source>
        <strain evidence="2">SGP5-SGP5p</strain>
        <tissue evidence="2">Aerial part</tissue>
    </source>
</reference>
<sequence length="211" mass="23897">MTNLSSCSFAIMFVIQVGGNISIFLIEEIAYYYDLRQDVQQKDEEVRSDEVADEDASDKSIAGASTHEKEEITKLPLIYCTRAHELTYEGMLFSYLLRFSTEGPPFELRKKGRPEKHKKRESIAVMQLQGRLIYGSGTKRCKNRKQLGHNSLTYGKPSDANGNLIQKYKRKPNHKKGNQVERPTKVPKIKHATTAAATSVTPTQSSQAHYQ</sequence>
<feature type="region of interest" description="Disordered" evidence="1">
    <location>
        <begin position="44"/>
        <end position="67"/>
    </location>
</feature>
<evidence type="ECO:0000313" key="3">
    <source>
        <dbReference type="Proteomes" id="UP001153076"/>
    </source>
</evidence>
<evidence type="ECO:0000313" key="2">
    <source>
        <dbReference type="EMBL" id="KAJ8434387.1"/>
    </source>
</evidence>
<protein>
    <submittedName>
        <fullName evidence="2">Uncharacterized protein</fullName>
    </submittedName>
</protein>
<gene>
    <name evidence="2" type="ORF">Cgig2_014234</name>
</gene>
<accession>A0A9Q1K0W7</accession>
<comment type="caution">
    <text evidence="2">The sequence shown here is derived from an EMBL/GenBank/DDBJ whole genome shotgun (WGS) entry which is preliminary data.</text>
</comment>
<feature type="compositionally biased region" description="Low complexity" evidence="1">
    <location>
        <begin position="192"/>
        <end position="211"/>
    </location>
</feature>
<proteinExistence type="predicted"/>
<organism evidence="2 3">
    <name type="scientific">Carnegiea gigantea</name>
    <dbReference type="NCBI Taxonomy" id="171969"/>
    <lineage>
        <taxon>Eukaryota</taxon>
        <taxon>Viridiplantae</taxon>
        <taxon>Streptophyta</taxon>
        <taxon>Embryophyta</taxon>
        <taxon>Tracheophyta</taxon>
        <taxon>Spermatophyta</taxon>
        <taxon>Magnoliopsida</taxon>
        <taxon>eudicotyledons</taxon>
        <taxon>Gunneridae</taxon>
        <taxon>Pentapetalae</taxon>
        <taxon>Caryophyllales</taxon>
        <taxon>Cactineae</taxon>
        <taxon>Cactaceae</taxon>
        <taxon>Cactoideae</taxon>
        <taxon>Echinocereeae</taxon>
        <taxon>Carnegiea</taxon>
    </lineage>
</organism>
<dbReference type="EMBL" id="JAKOGI010000480">
    <property type="protein sequence ID" value="KAJ8434387.1"/>
    <property type="molecule type" value="Genomic_DNA"/>
</dbReference>